<sequence length="411" mass="46743">MKLLFFLYFCLLSIRVESLRLIAIGHRQSVDASVTYETWFNQFNRTDLYELKSYEPTIIVFGELTGFTAAFIGTRGQHARIQSGTIQDAFLSLMQSYEKQMTSYLTKYPNISVINALELSLSDVMWRSFNQTFSSLSRSLNATIVSATIGPRLIRSTDPKDIEFYGDPDLYPNQTEVYLPLTKEIYNTAHVYAPNGSLIASRDKCHMTPAEIELLQLAPGKLEDNRVIEPNNLCIAICIDAFYSNVLSYLDSQNCTILIQPSFNAQMWAANVSATSTIWQPSDWAYGPLGLFKKTLNIQFSINTMVTGNLFLDMIVDGQSTINQRLSKEKQSQNKTTDLYIGLDWIDVQDIGQFQTLVMSKWARDDPRNGNLTKSERRQLLHQYAQELAPNSKSPNENKYADTVIWTDIII</sequence>
<evidence type="ECO:0008006" key="5">
    <source>
        <dbReference type="Google" id="ProtNLM"/>
    </source>
</evidence>
<evidence type="ECO:0000256" key="1">
    <source>
        <dbReference type="SAM" id="SignalP"/>
    </source>
</evidence>
<feature type="signal peptide" evidence="1">
    <location>
        <begin position="1"/>
        <end position="18"/>
    </location>
</feature>
<dbReference type="Proteomes" id="UP000663868">
    <property type="component" value="Unassembled WGS sequence"/>
</dbReference>
<comment type="caution">
    <text evidence="2">The sequence shown here is derived from an EMBL/GenBank/DDBJ whole genome shotgun (WGS) entry which is preliminary data.</text>
</comment>
<dbReference type="EMBL" id="CAJNOE010000271">
    <property type="protein sequence ID" value="CAF1108451.1"/>
    <property type="molecule type" value="Genomic_DNA"/>
</dbReference>
<dbReference type="Gene3D" id="3.60.110.10">
    <property type="entry name" value="Carbon-nitrogen hydrolase"/>
    <property type="match status" value="1"/>
</dbReference>
<name>A0A814PNU6_9BILA</name>
<evidence type="ECO:0000313" key="3">
    <source>
        <dbReference type="EMBL" id="CAF3939147.1"/>
    </source>
</evidence>
<reference evidence="2" key="1">
    <citation type="submission" date="2021-02" db="EMBL/GenBank/DDBJ databases">
        <authorList>
            <person name="Nowell W R."/>
        </authorList>
    </citation>
    <scope>NUCLEOTIDE SEQUENCE</scope>
</reference>
<evidence type="ECO:0000313" key="2">
    <source>
        <dbReference type="EMBL" id="CAF1108451.1"/>
    </source>
</evidence>
<protein>
    <recommendedName>
        <fullName evidence="5">CN hydrolase domain-containing protein</fullName>
    </recommendedName>
</protein>
<dbReference type="Proteomes" id="UP000663860">
    <property type="component" value="Unassembled WGS sequence"/>
</dbReference>
<keyword evidence="1" id="KW-0732">Signal</keyword>
<evidence type="ECO:0000313" key="4">
    <source>
        <dbReference type="Proteomes" id="UP000663860"/>
    </source>
</evidence>
<dbReference type="EMBL" id="CAJOBB010002113">
    <property type="protein sequence ID" value="CAF3939147.1"/>
    <property type="molecule type" value="Genomic_DNA"/>
</dbReference>
<dbReference type="AlphaFoldDB" id="A0A814PNU6"/>
<feature type="chain" id="PRO_5036410604" description="CN hydrolase domain-containing protein" evidence="1">
    <location>
        <begin position="19"/>
        <end position="411"/>
    </location>
</feature>
<gene>
    <name evidence="2" type="ORF">IZO911_LOCUS23447</name>
    <name evidence="3" type="ORF">KXQ929_LOCUS24926</name>
</gene>
<organism evidence="2 4">
    <name type="scientific">Adineta steineri</name>
    <dbReference type="NCBI Taxonomy" id="433720"/>
    <lineage>
        <taxon>Eukaryota</taxon>
        <taxon>Metazoa</taxon>
        <taxon>Spiralia</taxon>
        <taxon>Gnathifera</taxon>
        <taxon>Rotifera</taxon>
        <taxon>Eurotatoria</taxon>
        <taxon>Bdelloidea</taxon>
        <taxon>Adinetida</taxon>
        <taxon>Adinetidae</taxon>
        <taxon>Adineta</taxon>
    </lineage>
</organism>
<accession>A0A814PNU6</accession>
<dbReference type="InterPro" id="IPR036526">
    <property type="entry name" value="C-N_Hydrolase_sf"/>
</dbReference>
<proteinExistence type="predicted"/>
<dbReference type="SUPFAM" id="SSF56317">
    <property type="entry name" value="Carbon-nitrogen hydrolase"/>
    <property type="match status" value="1"/>
</dbReference>